<dbReference type="STRING" id="590646.G3B0Z6"/>
<dbReference type="GeneID" id="18245650"/>
<dbReference type="eggNOG" id="KOG1439">
    <property type="taxonomic scope" value="Eukaryota"/>
</dbReference>
<gene>
    <name evidence="5" type="ORF">CANTEDRAFT_103700</name>
</gene>
<dbReference type="PIRSF" id="PIRSF037514">
    <property type="entry name" value="Rab_ger_ger_transf_A_fun"/>
    <property type="match status" value="1"/>
</dbReference>
<protein>
    <recommendedName>
        <fullName evidence="3">Rab proteins geranylgeranyltransferase</fullName>
    </recommendedName>
</protein>
<dbReference type="InterPro" id="IPR017230">
    <property type="entry name" value="Mrs6"/>
</dbReference>
<dbReference type="InterPro" id="IPR018203">
    <property type="entry name" value="GDP_dissociation_inhibitor"/>
</dbReference>
<evidence type="ECO:0000256" key="1">
    <source>
        <dbReference type="ARBA" id="ARBA00005593"/>
    </source>
</evidence>
<feature type="compositionally biased region" description="Acidic residues" evidence="4">
    <location>
        <begin position="606"/>
        <end position="618"/>
    </location>
</feature>
<dbReference type="AlphaFoldDB" id="G3B0Z6"/>
<dbReference type="GO" id="GO:0016192">
    <property type="term" value="P:vesicle-mediated transport"/>
    <property type="evidence" value="ECO:0007669"/>
    <property type="project" value="TreeGrafter"/>
</dbReference>
<sequence>MTSLNKVERRKSVAERSPSVSYTPDVIPHLAGLEKPQAHSLLLDECDVLIMGTGLVESILAASLSWQGVDVLHIDNKTCYGDSNSTLTIEQIKSWCQEVNGGKIQHFEDAQVYVSGELSLPTSKYKSKDYGIDLTPKVMFAQSDLLSLLVKSRVYKYLEFQSLSNFHIFENDSFAAKFSNPTSKEEIFTDQSLSLVTKRYLMKFLKFVLQDNNDEDKRQVLTENAKVPIEEFLKKKFNLEKSQINELVYSIGLATKESSKTPEALARIRRYLTSFNVYGNFPVLVSKYGGPGEISQGFCRSAAVGGSTYKLNTTLVDYDPSQKVAKFSDKSSVRINEKLVVSPTQIPKFLQTSYNEITEALPMKNINRLVVVVKKDCKEWMSNSESSAVVVFPPHSLPSDNSKGIQALVQNGGSGVCPDGHSIWYLTSFEQDKAKAKLDLQSALDKMEAAILRESSNNLDDVLGEEDFVISERGTPVVVNSVKLGKSLQNFVPKEKLEIICKLGYVQQTYVANDLSNVLNPTKDNNVTLRKPKDCGEIIFTNMPSAEISYDGIVSECKTLYSSITGADDDFFDVDFEDEDDTFDGAGFHQQPQTVSTIKANALTDDENAIASSDEDDHNEPFGANEMEL</sequence>
<dbReference type="EMBL" id="GL996515">
    <property type="protein sequence ID" value="EGV64845.1"/>
    <property type="molecule type" value="Genomic_DNA"/>
</dbReference>
<accession>G3B0Z6</accession>
<dbReference type="PANTHER" id="PTHR11787:SF4">
    <property type="entry name" value="CHM, RAB ESCORT PROTEIN 1"/>
    <property type="match status" value="1"/>
</dbReference>
<dbReference type="SUPFAM" id="SSF54373">
    <property type="entry name" value="FAD-linked reductases, C-terminal domain"/>
    <property type="match status" value="1"/>
</dbReference>
<evidence type="ECO:0000313" key="5">
    <source>
        <dbReference type="EMBL" id="EGV64845.1"/>
    </source>
</evidence>
<comment type="similarity">
    <text evidence="1 3">Belongs to the Rab GDI family.</text>
</comment>
<evidence type="ECO:0000256" key="2">
    <source>
        <dbReference type="ARBA" id="ARBA00060123"/>
    </source>
</evidence>
<dbReference type="Gene3D" id="3.50.50.60">
    <property type="entry name" value="FAD/NAD(P)-binding domain"/>
    <property type="match status" value="1"/>
</dbReference>
<feature type="region of interest" description="Disordered" evidence="4">
    <location>
        <begin position="606"/>
        <end position="629"/>
    </location>
</feature>
<dbReference type="PRINTS" id="PR00894">
    <property type="entry name" value="YEASTMRS6P"/>
</dbReference>
<organism evidence="6">
    <name type="scientific">Candida tenuis (strain ATCC 10573 / BCRC 21748 / CBS 615 / JCM 9827 / NBRC 10315 / NRRL Y-1498 / VKM Y-70)</name>
    <name type="common">Yeast</name>
    <name type="synonym">Yamadazyma tenuis</name>
    <dbReference type="NCBI Taxonomy" id="590646"/>
    <lineage>
        <taxon>Eukaryota</taxon>
        <taxon>Fungi</taxon>
        <taxon>Dikarya</taxon>
        <taxon>Ascomycota</taxon>
        <taxon>Saccharomycotina</taxon>
        <taxon>Pichiomycetes</taxon>
        <taxon>Debaryomycetaceae</taxon>
        <taxon>Yamadazyma</taxon>
    </lineage>
</organism>
<dbReference type="PRINTS" id="PR00891">
    <property type="entry name" value="RABGDIREP"/>
</dbReference>
<comment type="function">
    <text evidence="2">Substrate-binding subunit (component A) of the Rab geranylgeranyltransferase (GGTase) complex. Binds unprenylated Rab proteins and presents the substrate peptide to the catalytic component B. The component A is thought to be regenerated by transferring its prenylated Rab back to the donor membrane.</text>
</comment>
<dbReference type="InterPro" id="IPR036188">
    <property type="entry name" value="FAD/NAD-bd_sf"/>
</dbReference>
<keyword evidence="6" id="KW-1185">Reference proteome</keyword>
<proteinExistence type="inferred from homology"/>
<name>G3B0Z6_CANTC</name>
<evidence type="ECO:0000313" key="6">
    <source>
        <dbReference type="Proteomes" id="UP000000707"/>
    </source>
</evidence>
<dbReference type="GO" id="GO:0005968">
    <property type="term" value="C:Rab-protein geranylgeranyltransferase complex"/>
    <property type="evidence" value="ECO:0007669"/>
    <property type="project" value="TreeGrafter"/>
</dbReference>
<dbReference type="GO" id="GO:0005634">
    <property type="term" value="C:nucleus"/>
    <property type="evidence" value="ECO:0007669"/>
    <property type="project" value="TreeGrafter"/>
</dbReference>
<dbReference type="GO" id="GO:0005092">
    <property type="term" value="F:GDP-dissociation inhibitor activity"/>
    <property type="evidence" value="ECO:0007669"/>
    <property type="project" value="UniProtKB-UniRule"/>
</dbReference>
<dbReference type="GO" id="GO:0005829">
    <property type="term" value="C:cytosol"/>
    <property type="evidence" value="ECO:0007669"/>
    <property type="project" value="TreeGrafter"/>
</dbReference>
<feature type="region of interest" description="Disordered" evidence="4">
    <location>
        <begin position="1"/>
        <end position="20"/>
    </location>
</feature>
<evidence type="ECO:0000256" key="3">
    <source>
        <dbReference type="PIRNR" id="PIRNR037514"/>
    </source>
</evidence>
<dbReference type="OrthoDB" id="1923006at2759"/>
<feature type="compositionally biased region" description="Basic and acidic residues" evidence="4">
    <location>
        <begin position="1"/>
        <end position="14"/>
    </location>
</feature>
<dbReference type="HOGENOM" id="CLU_021695_3_1_1"/>
<dbReference type="PANTHER" id="PTHR11787">
    <property type="entry name" value="RAB GDP-DISSOCIATION INHIBITOR"/>
    <property type="match status" value="1"/>
</dbReference>
<evidence type="ECO:0000256" key="4">
    <source>
        <dbReference type="SAM" id="MobiDB-lite"/>
    </source>
</evidence>
<dbReference type="GO" id="GO:0007264">
    <property type="term" value="P:small GTPase-mediated signal transduction"/>
    <property type="evidence" value="ECO:0007669"/>
    <property type="project" value="UniProtKB-UniRule"/>
</dbReference>
<dbReference type="Gene3D" id="3.30.519.10">
    <property type="entry name" value="Guanine Nucleotide Dissociation Inhibitor, domain 2"/>
    <property type="match status" value="1"/>
</dbReference>
<dbReference type="KEGG" id="cten:18245650"/>
<dbReference type="SUPFAM" id="SSF51905">
    <property type="entry name" value="FAD/NAD(P)-binding domain"/>
    <property type="match status" value="1"/>
</dbReference>
<dbReference type="Proteomes" id="UP000000707">
    <property type="component" value="Unassembled WGS sequence"/>
</dbReference>
<dbReference type="Gene3D" id="1.10.405.10">
    <property type="entry name" value="Guanine Nucleotide Dissociation Inhibitor, domain 1"/>
    <property type="match status" value="1"/>
</dbReference>
<reference evidence="5 6" key="1">
    <citation type="journal article" date="2011" name="Proc. Natl. Acad. Sci. U.S.A.">
        <title>Comparative genomics of xylose-fermenting fungi for enhanced biofuel production.</title>
        <authorList>
            <person name="Wohlbach D.J."/>
            <person name="Kuo A."/>
            <person name="Sato T.K."/>
            <person name="Potts K.M."/>
            <person name="Salamov A.A."/>
            <person name="LaButti K.M."/>
            <person name="Sun H."/>
            <person name="Clum A."/>
            <person name="Pangilinan J.L."/>
            <person name="Lindquist E.A."/>
            <person name="Lucas S."/>
            <person name="Lapidus A."/>
            <person name="Jin M."/>
            <person name="Gunawan C."/>
            <person name="Balan V."/>
            <person name="Dale B.E."/>
            <person name="Jeffries T.W."/>
            <person name="Zinkel R."/>
            <person name="Barry K.W."/>
            <person name="Grigoriev I.V."/>
            <person name="Gasch A.P."/>
        </authorList>
    </citation>
    <scope>NUCLEOTIDE SEQUENCE [LARGE SCALE GENOMIC DNA]</scope>
    <source>
        <strain evidence="6">ATCC 10573 / BCRC 21748 / CBS 615 / JCM 9827 / NBRC 10315 / NRRL Y-1498 / VKM Y-70</strain>
    </source>
</reference>
<dbReference type="Pfam" id="PF00996">
    <property type="entry name" value="GDI"/>
    <property type="match status" value="1"/>
</dbReference>
<dbReference type="FunFam" id="1.10.405.10:FF:000003">
    <property type="entry name" value="Rab proteins geranylgeranyltransferase component A"/>
    <property type="match status" value="1"/>
</dbReference>